<organism evidence="2 3">
    <name type="scientific">Cellulomonas cellasea</name>
    <dbReference type="NCBI Taxonomy" id="43670"/>
    <lineage>
        <taxon>Bacteria</taxon>
        <taxon>Bacillati</taxon>
        <taxon>Actinomycetota</taxon>
        <taxon>Actinomycetes</taxon>
        <taxon>Micrococcales</taxon>
        <taxon>Cellulomonadaceae</taxon>
        <taxon>Cellulomonas</taxon>
    </lineage>
</organism>
<gene>
    <name evidence="2" type="ORF">CCE01nite_33710</name>
</gene>
<keyword evidence="3" id="KW-1185">Reference proteome</keyword>
<protein>
    <submittedName>
        <fullName evidence="2">Uncharacterized protein</fullName>
    </submittedName>
</protein>
<proteinExistence type="predicted"/>
<evidence type="ECO:0000256" key="1">
    <source>
        <dbReference type="SAM" id="MobiDB-lite"/>
    </source>
</evidence>
<dbReference type="Proteomes" id="UP000317046">
    <property type="component" value="Unassembled WGS sequence"/>
</dbReference>
<evidence type="ECO:0000313" key="2">
    <source>
        <dbReference type="EMBL" id="GEA89422.1"/>
    </source>
</evidence>
<comment type="caution">
    <text evidence="2">The sequence shown here is derived from an EMBL/GenBank/DDBJ whole genome shotgun (WGS) entry which is preliminary data.</text>
</comment>
<feature type="compositionally biased region" description="Polar residues" evidence="1">
    <location>
        <begin position="1"/>
        <end position="23"/>
    </location>
</feature>
<reference evidence="2" key="1">
    <citation type="submission" date="2019-06" db="EMBL/GenBank/DDBJ databases">
        <title>Whole genome shotgun sequence of Cellulomonas cellasea NBRC 3753.</title>
        <authorList>
            <person name="Hosoyama A."/>
            <person name="Uohara A."/>
            <person name="Ohji S."/>
            <person name="Ichikawa N."/>
        </authorList>
    </citation>
    <scope>NUCLEOTIDE SEQUENCE [LARGE SCALE GENOMIC DNA]</scope>
    <source>
        <strain evidence="2">NBRC 3753</strain>
    </source>
</reference>
<accession>A0A4Y3KZ53</accession>
<dbReference type="EMBL" id="BJLR01000030">
    <property type="protein sequence ID" value="GEA89422.1"/>
    <property type="molecule type" value="Genomic_DNA"/>
</dbReference>
<name>A0A4Y3KZ53_9CELL</name>
<sequence>MGRRSITPTGSAPSSVRSTSTPDASDMGPPGTLAPRAPSPLARVGSDVTRVTLSPATGACLRTELGAPVWPDESTCQSRKYMRE</sequence>
<feature type="region of interest" description="Disordered" evidence="1">
    <location>
        <begin position="1"/>
        <end position="46"/>
    </location>
</feature>
<evidence type="ECO:0000313" key="3">
    <source>
        <dbReference type="Proteomes" id="UP000317046"/>
    </source>
</evidence>
<dbReference type="AlphaFoldDB" id="A0A4Y3KZ53"/>